<dbReference type="Pfam" id="PF23227">
    <property type="entry name" value="HEAT_MROH2B_C"/>
    <property type="match status" value="1"/>
</dbReference>
<keyword evidence="7" id="KW-0539">Nucleus</keyword>
<evidence type="ECO:0000313" key="11">
    <source>
        <dbReference type="EMBL" id="KAH9315236.1"/>
    </source>
</evidence>
<evidence type="ECO:0000256" key="3">
    <source>
        <dbReference type="ARBA" id="ARBA00022448"/>
    </source>
</evidence>
<organism evidence="11 12">
    <name type="scientific">Taxus chinensis</name>
    <name type="common">Chinese yew</name>
    <name type="synonym">Taxus wallichiana var. chinensis</name>
    <dbReference type="NCBI Taxonomy" id="29808"/>
    <lineage>
        <taxon>Eukaryota</taxon>
        <taxon>Viridiplantae</taxon>
        <taxon>Streptophyta</taxon>
        <taxon>Embryophyta</taxon>
        <taxon>Tracheophyta</taxon>
        <taxon>Spermatophyta</taxon>
        <taxon>Pinopsida</taxon>
        <taxon>Pinidae</taxon>
        <taxon>Conifers II</taxon>
        <taxon>Cupressales</taxon>
        <taxon>Taxaceae</taxon>
        <taxon>Taxus</taxon>
    </lineage>
</organism>
<keyword evidence="3" id="KW-0813">Transport</keyword>
<dbReference type="Gene3D" id="1.25.10.10">
    <property type="entry name" value="Leucine-rich Repeat Variant"/>
    <property type="match status" value="1"/>
</dbReference>
<dbReference type="PANTHER" id="PTHR10527">
    <property type="entry name" value="IMPORTIN BETA"/>
    <property type="match status" value="1"/>
</dbReference>
<keyword evidence="12" id="KW-1185">Reference proteome</keyword>
<dbReference type="InterPro" id="IPR055406">
    <property type="entry name" value="HEAT_Maestro"/>
</dbReference>
<dbReference type="SUPFAM" id="SSF46689">
    <property type="entry name" value="Homeodomain-like"/>
    <property type="match status" value="1"/>
</dbReference>
<dbReference type="InterPro" id="IPR009057">
    <property type="entry name" value="Homeodomain-like_sf"/>
</dbReference>
<evidence type="ECO:0000256" key="8">
    <source>
        <dbReference type="PROSITE-ProRule" id="PRU00103"/>
    </source>
</evidence>
<dbReference type="GO" id="GO:0006606">
    <property type="term" value="P:protein import into nucleus"/>
    <property type="evidence" value="ECO:0007669"/>
    <property type="project" value="InterPro"/>
</dbReference>
<dbReference type="OMA" id="GIFQQTL"/>
<dbReference type="Pfam" id="PF02985">
    <property type="entry name" value="HEAT"/>
    <property type="match status" value="1"/>
</dbReference>
<protein>
    <recommendedName>
        <fullName evidence="10">TOG domain-containing protein</fullName>
    </recommendedName>
</protein>
<evidence type="ECO:0000256" key="7">
    <source>
        <dbReference type="ARBA" id="ARBA00023242"/>
    </source>
</evidence>
<dbReference type="InterPro" id="IPR041389">
    <property type="entry name" value="Importin_rep_6"/>
</dbReference>
<dbReference type="Pfam" id="PF18808">
    <property type="entry name" value="Importin_rep_4"/>
    <property type="match status" value="1"/>
</dbReference>
<dbReference type="InterPro" id="IPR040122">
    <property type="entry name" value="Importin_beta"/>
</dbReference>
<evidence type="ECO:0000256" key="9">
    <source>
        <dbReference type="SAM" id="MobiDB-lite"/>
    </source>
</evidence>
<dbReference type="SMART" id="SM01349">
    <property type="entry name" value="TOG"/>
    <property type="match status" value="1"/>
</dbReference>
<dbReference type="AlphaFoldDB" id="A0AA38G302"/>
<sequence length="1183" mass="131652">MDSLNAKISILLGPEAAPFEALIEHLMSTGNESRGKAEDLFNACTQKHPATLILKLVHILQYGSQPGLRSMTAVLLRKQIGLWSKLDECSCHAVKEQILVCLQREETKSVLRKLCDTVAELAASISEEDEWPELLSFLFECINSEVLRHKEIALLVLGQLAQCMGSHLHPHLSVLHGIFQQTLSPIMPSDVRLAALRAIACFVQSLESSQDRDLFEDLLLGMMQTLNRALELHEEVVAQEALEMLIEVAGTAPQFFRKQLPEVVSSMLQIAEAESLEDGMRHLALEFLVTLSEARERAPGMMRKLPHFIAKLFAILVNLLLDIEDASAWHTAEIENEDAGLTSNYEVGQECLDRLANSLGGNTILPVASELLPSYISDKDWRKKHAALITLAQIAEGCDKVMTKNLEPVVNMIMNSFRDPHPRVRWASINALGQLSTDLDPGLQKQFHQQVVPALVDAMGDIQNPRVQAHAAAAVLNFCEGCTPEILTPYLDGIVANLLALLQNGNHMVREGALTALASVADCSQSCFCVYYDIVMPYLKTILLNATDESNRMFRAKSMECMSLVGMAVGKEKFGQDAKQIMEVLINLQRAPMEDDDPTISYMLQAWARLCKCLGQEFLPYMSIVMPPLLHSAQLKPDVTITDADDPIDEEIDSDDDSMETITIGDKRIGIRTSVLEEKATACNMLCCYVEELKEGFYPWVDRVVQILVPLLKFYFHEEVRKAAVSAMPELLRAGKLAVDKGQAKGRDESYVKQLSDYIISSLVEALNKEPETEIIVNMLNSLNECIQISGLILGPEWIKKMVDEFKQIITASMSRKGERTERSKSEDFDAEERELLQEENLEEEEVFDQIGECIGTLLKLFKSSLLPYFDDFVSFVTPLLGEDRTAEERRVAICIFDDVAEECGVSAIKYYDTFLPFLLEACTDEDADVRQAAVYGIGVCAEHGGAKMKPLVGESLSKLNDVISHPSAFLSDNRIATDNAISALGKICEHQRDCIDASQVVPAWLSCLPIKNDVIEAKVLHELLCSMAERSDPPLLGPGNQYLPKIISVFAEVFIDIMRRTQLPKRVRPACAKIRGARFPPSEEHEEEAINTPPQDAKDTPHEEVNVQAISVSPSTLKVSKPRSDWNKSDMNNAMKDVEDYGYSTRAAAKKWGIPSTTLTSWLMGITTTKRKGPLTILTDEE</sequence>
<dbReference type="InterPro" id="IPR011989">
    <property type="entry name" value="ARM-like"/>
</dbReference>
<dbReference type="SUPFAM" id="SSF48371">
    <property type="entry name" value="ARM repeat"/>
    <property type="match status" value="2"/>
</dbReference>
<dbReference type="InterPro" id="IPR057672">
    <property type="entry name" value="TPR_IPO4/5"/>
</dbReference>
<dbReference type="InterPro" id="IPR000357">
    <property type="entry name" value="HEAT"/>
</dbReference>
<dbReference type="PROSITE" id="PS50077">
    <property type="entry name" value="HEAT_REPEAT"/>
    <property type="match status" value="1"/>
</dbReference>
<dbReference type="Proteomes" id="UP000824469">
    <property type="component" value="Unassembled WGS sequence"/>
</dbReference>
<dbReference type="Pfam" id="PF25780">
    <property type="entry name" value="TPR_IPO5"/>
    <property type="match status" value="1"/>
</dbReference>
<dbReference type="EMBL" id="JAHRHJ020000005">
    <property type="protein sequence ID" value="KAH9315236.1"/>
    <property type="molecule type" value="Genomic_DNA"/>
</dbReference>
<dbReference type="InterPro" id="IPR034085">
    <property type="entry name" value="TOG"/>
</dbReference>
<keyword evidence="6" id="KW-0653">Protein transport</keyword>
<name>A0AA38G302_TAXCH</name>
<dbReference type="Gene3D" id="1.10.10.60">
    <property type="entry name" value="Homeodomain-like"/>
    <property type="match status" value="1"/>
</dbReference>
<evidence type="ECO:0000256" key="2">
    <source>
        <dbReference type="ARBA" id="ARBA00004496"/>
    </source>
</evidence>
<evidence type="ECO:0000259" key="10">
    <source>
        <dbReference type="SMART" id="SM01349"/>
    </source>
</evidence>
<dbReference type="InterPro" id="IPR041653">
    <property type="entry name" value="Importin_rep_4"/>
</dbReference>
<feature type="region of interest" description="Disordered" evidence="9">
    <location>
        <begin position="1081"/>
        <end position="1101"/>
    </location>
</feature>
<dbReference type="InterPro" id="IPR021133">
    <property type="entry name" value="HEAT_type_2"/>
</dbReference>
<dbReference type="GO" id="GO:0005634">
    <property type="term" value="C:nucleus"/>
    <property type="evidence" value="ECO:0007669"/>
    <property type="project" value="UniProtKB-SubCell"/>
</dbReference>
<evidence type="ECO:0000313" key="12">
    <source>
        <dbReference type="Proteomes" id="UP000824469"/>
    </source>
</evidence>
<evidence type="ECO:0000256" key="1">
    <source>
        <dbReference type="ARBA" id="ARBA00004123"/>
    </source>
</evidence>
<keyword evidence="4" id="KW-0963">Cytoplasm</keyword>
<dbReference type="GO" id="GO:0005737">
    <property type="term" value="C:cytoplasm"/>
    <property type="evidence" value="ECO:0007669"/>
    <property type="project" value="UniProtKB-SubCell"/>
</dbReference>
<keyword evidence="5" id="KW-0677">Repeat</keyword>
<comment type="subcellular location">
    <subcellularLocation>
        <location evidence="2">Cytoplasm</location>
    </subcellularLocation>
    <subcellularLocation>
        <location evidence="1">Nucleus</location>
    </subcellularLocation>
</comment>
<evidence type="ECO:0000256" key="4">
    <source>
        <dbReference type="ARBA" id="ARBA00022490"/>
    </source>
</evidence>
<evidence type="ECO:0000256" key="6">
    <source>
        <dbReference type="ARBA" id="ARBA00022927"/>
    </source>
</evidence>
<reference evidence="11 12" key="1">
    <citation type="journal article" date="2021" name="Nat. Plants">
        <title>The Taxus genome provides insights into paclitaxel biosynthesis.</title>
        <authorList>
            <person name="Xiong X."/>
            <person name="Gou J."/>
            <person name="Liao Q."/>
            <person name="Li Y."/>
            <person name="Zhou Q."/>
            <person name="Bi G."/>
            <person name="Li C."/>
            <person name="Du R."/>
            <person name="Wang X."/>
            <person name="Sun T."/>
            <person name="Guo L."/>
            <person name="Liang H."/>
            <person name="Lu P."/>
            <person name="Wu Y."/>
            <person name="Zhang Z."/>
            <person name="Ro D.K."/>
            <person name="Shang Y."/>
            <person name="Huang S."/>
            <person name="Yan J."/>
        </authorList>
    </citation>
    <scope>NUCLEOTIDE SEQUENCE [LARGE SCALE GENOMIC DNA]</scope>
    <source>
        <strain evidence="11">Ta-2019</strain>
    </source>
</reference>
<accession>A0AA38G302</accession>
<dbReference type="Pfam" id="PF18829">
    <property type="entry name" value="Importin_rep_6"/>
    <property type="match status" value="1"/>
</dbReference>
<gene>
    <name evidence="11" type="ORF">KI387_023863</name>
</gene>
<evidence type="ECO:0000256" key="5">
    <source>
        <dbReference type="ARBA" id="ARBA00022737"/>
    </source>
</evidence>
<comment type="caution">
    <text evidence="11">The sequence shown here is derived from an EMBL/GenBank/DDBJ whole genome shotgun (WGS) entry which is preliminary data.</text>
</comment>
<feature type="repeat" description="HEAT" evidence="8">
    <location>
        <begin position="915"/>
        <end position="949"/>
    </location>
</feature>
<dbReference type="InterPro" id="IPR016024">
    <property type="entry name" value="ARM-type_fold"/>
</dbReference>
<proteinExistence type="predicted"/>
<feature type="domain" description="TOG" evidence="10">
    <location>
        <begin position="357"/>
        <end position="597"/>
    </location>
</feature>